<accession>A0A940WJN9</accession>
<comment type="caution">
    <text evidence="1">The sequence shown here is derived from an EMBL/GenBank/DDBJ whole genome shotgun (WGS) entry which is preliminary data.</text>
</comment>
<name>A0A940WJN9_9ACTN</name>
<evidence type="ECO:0000313" key="2">
    <source>
        <dbReference type="Proteomes" id="UP000674234"/>
    </source>
</evidence>
<reference evidence="1" key="1">
    <citation type="submission" date="2021-02" db="EMBL/GenBank/DDBJ databases">
        <title>Draft genome sequence of Microbispora sp. RL4-1S isolated from rice leaves in Thailand.</title>
        <authorList>
            <person name="Muangham S."/>
            <person name="Duangmal K."/>
        </authorList>
    </citation>
    <scope>NUCLEOTIDE SEQUENCE</scope>
    <source>
        <strain evidence="1">RL4-1S</strain>
    </source>
</reference>
<dbReference type="Proteomes" id="UP000674234">
    <property type="component" value="Unassembled WGS sequence"/>
</dbReference>
<dbReference type="EMBL" id="JAFCNB010000004">
    <property type="protein sequence ID" value="MBP2704103.1"/>
    <property type="molecule type" value="Genomic_DNA"/>
</dbReference>
<evidence type="ECO:0000313" key="1">
    <source>
        <dbReference type="EMBL" id="MBP2704103.1"/>
    </source>
</evidence>
<sequence length="60" mass="6435">MTRGIRGLADRMVARLVPTVRAGAISCSSDYRGACWVRTCCTGAEVPGGVYCSGFYYYCG</sequence>
<dbReference type="RefSeq" id="WP_210155402.1">
    <property type="nucleotide sequence ID" value="NZ_JAFCNB010000004.1"/>
</dbReference>
<keyword evidence="2" id="KW-1185">Reference proteome</keyword>
<organism evidence="1 2">
    <name type="scientific">Microbispora oryzae</name>
    <dbReference type="NCBI Taxonomy" id="2806554"/>
    <lineage>
        <taxon>Bacteria</taxon>
        <taxon>Bacillati</taxon>
        <taxon>Actinomycetota</taxon>
        <taxon>Actinomycetes</taxon>
        <taxon>Streptosporangiales</taxon>
        <taxon>Streptosporangiaceae</taxon>
        <taxon>Microbispora</taxon>
    </lineage>
</organism>
<gene>
    <name evidence="1" type="ORF">JOL79_09805</name>
</gene>
<protein>
    <submittedName>
        <fullName evidence="1">Uncharacterized protein</fullName>
    </submittedName>
</protein>
<dbReference type="AlphaFoldDB" id="A0A940WJN9"/>
<proteinExistence type="predicted"/>